<protein>
    <recommendedName>
        <fullName evidence="4">NAD(+) diphosphatase</fullName>
        <ecNumber evidence="4">3.6.1.22</ecNumber>
    </recommendedName>
</protein>
<dbReference type="InterPro" id="IPR015797">
    <property type="entry name" value="NUDIX_hydrolase-like_dom_sf"/>
</dbReference>
<dbReference type="Gene3D" id="3.90.79.20">
    <property type="match status" value="1"/>
</dbReference>
<evidence type="ECO:0000256" key="3">
    <source>
        <dbReference type="ARBA" id="ARBA00009595"/>
    </source>
</evidence>
<dbReference type="PANTHER" id="PTHR42904">
    <property type="entry name" value="NUDIX HYDROLASE, NUDC SUBFAMILY"/>
    <property type="match status" value="1"/>
</dbReference>
<name>A0A0S2KDP4_9GAMM</name>
<keyword evidence="6 10" id="KW-0378">Hydrolase</keyword>
<keyword evidence="8" id="KW-0520">NAD</keyword>
<dbReference type="PRINTS" id="PR00502">
    <property type="entry name" value="NUDIXFAMILY"/>
</dbReference>
<dbReference type="Proteomes" id="UP000065641">
    <property type="component" value="Chromosome"/>
</dbReference>
<dbReference type="InterPro" id="IPR015376">
    <property type="entry name" value="Znr_NADH_PPase"/>
</dbReference>
<feature type="domain" description="Nudix hydrolase" evidence="11">
    <location>
        <begin position="127"/>
        <end position="249"/>
    </location>
</feature>
<evidence type="ECO:0000256" key="10">
    <source>
        <dbReference type="RuleBase" id="RU003476"/>
    </source>
</evidence>
<dbReference type="InterPro" id="IPR020084">
    <property type="entry name" value="NUDIX_hydrolase_CS"/>
</dbReference>
<reference evidence="12 13" key="1">
    <citation type="submission" date="2015-11" db="EMBL/GenBank/DDBJ databases">
        <authorList>
            <person name="Zhang Y."/>
            <person name="Guo Z."/>
        </authorList>
    </citation>
    <scope>NUCLEOTIDE SEQUENCE [LARGE SCALE GENOMIC DNA]</scope>
    <source>
        <strain evidence="12 13">KCTC 32221</strain>
    </source>
</reference>
<organism evidence="12 13">
    <name type="scientific">Pseudohongiella spirulinae</name>
    <dbReference type="NCBI Taxonomy" id="1249552"/>
    <lineage>
        <taxon>Bacteria</taxon>
        <taxon>Pseudomonadati</taxon>
        <taxon>Pseudomonadota</taxon>
        <taxon>Gammaproteobacteria</taxon>
        <taxon>Pseudomonadales</taxon>
        <taxon>Pseudohongiellaceae</taxon>
        <taxon>Pseudohongiella</taxon>
    </lineage>
</organism>
<dbReference type="EC" id="3.6.1.22" evidence="4"/>
<comment type="catalytic activity">
    <reaction evidence="9">
        <text>a 5'-end NAD(+)-phospho-ribonucleoside in mRNA + H2O = a 5'-end phospho-adenosine-phospho-ribonucleoside in mRNA + beta-nicotinamide D-ribonucleotide + 2 H(+)</text>
        <dbReference type="Rhea" id="RHEA:60876"/>
        <dbReference type="Rhea" id="RHEA-COMP:15698"/>
        <dbReference type="Rhea" id="RHEA-COMP:15719"/>
        <dbReference type="ChEBI" id="CHEBI:14649"/>
        <dbReference type="ChEBI" id="CHEBI:15377"/>
        <dbReference type="ChEBI" id="CHEBI:15378"/>
        <dbReference type="ChEBI" id="CHEBI:144029"/>
        <dbReference type="ChEBI" id="CHEBI:144051"/>
    </reaction>
    <physiologicalReaction direction="left-to-right" evidence="9">
        <dbReference type="Rhea" id="RHEA:60877"/>
    </physiologicalReaction>
</comment>
<evidence type="ECO:0000313" key="12">
    <source>
        <dbReference type="EMBL" id="ALO46111.1"/>
    </source>
</evidence>
<dbReference type="SUPFAM" id="SSF55811">
    <property type="entry name" value="Nudix"/>
    <property type="match status" value="2"/>
</dbReference>
<evidence type="ECO:0000256" key="8">
    <source>
        <dbReference type="ARBA" id="ARBA00023027"/>
    </source>
</evidence>
<dbReference type="InterPro" id="IPR020476">
    <property type="entry name" value="Nudix_hydrolase"/>
</dbReference>
<dbReference type="CDD" id="cd03429">
    <property type="entry name" value="NUDIX_NADH_pyrophosphatase_Nudt13"/>
    <property type="match status" value="1"/>
</dbReference>
<comment type="cofactor">
    <cofactor evidence="2">
        <name>Zn(2+)</name>
        <dbReference type="ChEBI" id="CHEBI:29105"/>
    </cofactor>
</comment>
<dbReference type="InterPro" id="IPR000086">
    <property type="entry name" value="NUDIX_hydrolase_dom"/>
</dbReference>
<dbReference type="OrthoDB" id="9791656at2"/>
<dbReference type="PANTHER" id="PTHR42904:SF6">
    <property type="entry name" value="NAD-CAPPED RNA HYDROLASE NUDT12"/>
    <property type="match status" value="1"/>
</dbReference>
<dbReference type="STRING" id="1249552.PS2015_1454"/>
<evidence type="ECO:0000256" key="7">
    <source>
        <dbReference type="ARBA" id="ARBA00022842"/>
    </source>
</evidence>
<gene>
    <name evidence="12" type="ORF">PS2015_1454</name>
</gene>
<dbReference type="Pfam" id="PF00293">
    <property type="entry name" value="NUDIX"/>
    <property type="match status" value="1"/>
</dbReference>
<dbReference type="GO" id="GO:0035529">
    <property type="term" value="F:NADH pyrophosphatase activity"/>
    <property type="evidence" value="ECO:0007669"/>
    <property type="project" value="TreeGrafter"/>
</dbReference>
<evidence type="ECO:0000313" key="13">
    <source>
        <dbReference type="Proteomes" id="UP000065641"/>
    </source>
</evidence>
<evidence type="ECO:0000256" key="2">
    <source>
        <dbReference type="ARBA" id="ARBA00001947"/>
    </source>
</evidence>
<keyword evidence="13" id="KW-1185">Reference proteome</keyword>
<dbReference type="GO" id="GO:0019677">
    <property type="term" value="P:NAD+ catabolic process"/>
    <property type="evidence" value="ECO:0007669"/>
    <property type="project" value="TreeGrafter"/>
</dbReference>
<dbReference type="GO" id="GO:0006742">
    <property type="term" value="P:NADP+ catabolic process"/>
    <property type="evidence" value="ECO:0007669"/>
    <property type="project" value="TreeGrafter"/>
</dbReference>
<evidence type="ECO:0000256" key="1">
    <source>
        <dbReference type="ARBA" id="ARBA00001946"/>
    </source>
</evidence>
<evidence type="ECO:0000256" key="4">
    <source>
        <dbReference type="ARBA" id="ARBA00012381"/>
    </source>
</evidence>
<dbReference type="InterPro" id="IPR049734">
    <property type="entry name" value="NudC-like_C"/>
</dbReference>
<comment type="similarity">
    <text evidence="3">Belongs to the Nudix hydrolase family. NudC subfamily.</text>
</comment>
<evidence type="ECO:0000256" key="9">
    <source>
        <dbReference type="ARBA" id="ARBA00023679"/>
    </source>
</evidence>
<dbReference type="KEGG" id="pspi:PS2015_1454"/>
<dbReference type="Pfam" id="PF09297">
    <property type="entry name" value="Zn_ribbon_NUD"/>
    <property type="match status" value="1"/>
</dbReference>
<dbReference type="GO" id="GO:0005829">
    <property type="term" value="C:cytosol"/>
    <property type="evidence" value="ECO:0007669"/>
    <property type="project" value="TreeGrafter"/>
</dbReference>
<sequence>MPAAVILLYQGKVILNGQQFLWPADICQTRQLDVESVLPVDGVFGHDDACQLVQLESLCNLDGAEPISVRNFLLDNGFEAFSLLGRASQLSHWYMTHRYCGACGAATTIAESGRFLSCADCGREYYPRINPCIIVLVTRGEQVLLARSSRPGADFYSCLAGFIEPGESAEEAVAREVYEEVGIRIHNIRYVRSQPWPFPSQLMLAYYADYLDGEITPCPEELSDAAWFSVDHLPRIPSAAISVAGQLIEQFVQRINAIKGD</sequence>
<proteinExistence type="inferred from homology"/>
<dbReference type="RefSeq" id="WP_058021583.1">
    <property type="nucleotide sequence ID" value="NZ_CP013189.1"/>
</dbReference>
<evidence type="ECO:0000259" key="11">
    <source>
        <dbReference type="PROSITE" id="PS51462"/>
    </source>
</evidence>
<evidence type="ECO:0000256" key="5">
    <source>
        <dbReference type="ARBA" id="ARBA00022723"/>
    </source>
</evidence>
<dbReference type="NCBIfam" id="NF001299">
    <property type="entry name" value="PRK00241.1"/>
    <property type="match status" value="1"/>
</dbReference>
<evidence type="ECO:0000256" key="6">
    <source>
        <dbReference type="ARBA" id="ARBA00022801"/>
    </source>
</evidence>
<dbReference type="InterPro" id="IPR050241">
    <property type="entry name" value="NAD-cap_RNA_hydrolase_NudC"/>
</dbReference>
<dbReference type="AlphaFoldDB" id="A0A0S2KDP4"/>
<dbReference type="Gene3D" id="3.90.79.10">
    <property type="entry name" value="Nucleoside Triphosphate Pyrophosphohydrolase"/>
    <property type="match status" value="1"/>
</dbReference>
<dbReference type="PATRIC" id="fig|1249552.3.peg.1458"/>
<comment type="cofactor">
    <cofactor evidence="1">
        <name>Mg(2+)</name>
        <dbReference type="ChEBI" id="CHEBI:18420"/>
    </cofactor>
</comment>
<dbReference type="PROSITE" id="PS00893">
    <property type="entry name" value="NUDIX_BOX"/>
    <property type="match status" value="1"/>
</dbReference>
<keyword evidence="5" id="KW-0479">Metal-binding</keyword>
<dbReference type="GO" id="GO:0046872">
    <property type="term" value="F:metal ion binding"/>
    <property type="evidence" value="ECO:0007669"/>
    <property type="project" value="UniProtKB-KW"/>
</dbReference>
<accession>A0A0S2KDP4</accession>
<dbReference type="EMBL" id="CP013189">
    <property type="protein sequence ID" value="ALO46111.1"/>
    <property type="molecule type" value="Genomic_DNA"/>
</dbReference>
<dbReference type="PROSITE" id="PS51462">
    <property type="entry name" value="NUDIX"/>
    <property type="match status" value="1"/>
</dbReference>
<keyword evidence="7" id="KW-0460">Magnesium</keyword>